<accession>A6TQE5</accession>
<proteinExistence type="predicted"/>
<gene>
    <name evidence="1" type="ordered locus">Amet_2255</name>
</gene>
<reference evidence="2" key="1">
    <citation type="journal article" date="2016" name="Genome Announc.">
        <title>Complete genome sequence of Alkaliphilus metalliredigens strain QYMF, an alkaliphilic and metal-reducing bacterium isolated from borax-contaminated leachate ponds.</title>
        <authorList>
            <person name="Hwang C."/>
            <person name="Copeland A."/>
            <person name="Lucas S."/>
            <person name="Lapidus A."/>
            <person name="Barry K."/>
            <person name="Detter J.C."/>
            <person name="Glavina Del Rio T."/>
            <person name="Hammon N."/>
            <person name="Israni S."/>
            <person name="Dalin E."/>
            <person name="Tice H."/>
            <person name="Pitluck S."/>
            <person name="Chertkov O."/>
            <person name="Brettin T."/>
            <person name="Bruce D."/>
            <person name="Han C."/>
            <person name="Schmutz J."/>
            <person name="Larimer F."/>
            <person name="Land M.L."/>
            <person name="Hauser L."/>
            <person name="Kyrpides N."/>
            <person name="Mikhailova N."/>
            <person name="Ye Q."/>
            <person name="Zhou J."/>
            <person name="Richardson P."/>
            <person name="Fields M.W."/>
        </authorList>
    </citation>
    <scope>NUCLEOTIDE SEQUENCE [LARGE SCALE GENOMIC DNA]</scope>
    <source>
        <strain evidence="2">QYMF</strain>
    </source>
</reference>
<dbReference type="Proteomes" id="UP000001572">
    <property type="component" value="Chromosome"/>
</dbReference>
<dbReference type="EMBL" id="CP000724">
    <property type="protein sequence ID" value="ABR48413.1"/>
    <property type="molecule type" value="Genomic_DNA"/>
</dbReference>
<dbReference type="KEGG" id="amt:Amet_2255"/>
<dbReference type="HOGENOM" id="CLU_1861000_0_0_9"/>
<evidence type="ECO:0000313" key="2">
    <source>
        <dbReference type="Proteomes" id="UP000001572"/>
    </source>
</evidence>
<dbReference type="RefSeq" id="WP_012063389.1">
    <property type="nucleotide sequence ID" value="NC_009633.1"/>
</dbReference>
<dbReference type="AlphaFoldDB" id="A6TQE5"/>
<keyword evidence="2" id="KW-1185">Reference proteome</keyword>
<name>A6TQE5_ALKMQ</name>
<evidence type="ECO:0000313" key="1">
    <source>
        <dbReference type="EMBL" id="ABR48413.1"/>
    </source>
</evidence>
<dbReference type="OrthoDB" id="2864818at2"/>
<sequence length="133" mass="15653">MKKSKFIILLIVIVVVIWGFVSKNPNLKGFYQSEVNGYHIQMLIRKEDNSFVEWIDNREVDRGTYEKVDTNSYRIKSNKQSFEIGLNDDNSFEIIINKLNDGKPIIMKNITKDDHRVSFGEWDDVDEYESLLD</sequence>
<dbReference type="eggNOG" id="ENOG50330KA">
    <property type="taxonomic scope" value="Bacteria"/>
</dbReference>
<protein>
    <submittedName>
        <fullName evidence="1">Uncharacterized protein</fullName>
    </submittedName>
</protein>
<organism evidence="1 2">
    <name type="scientific">Alkaliphilus metalliredigens (strain QYMF)</name>
    <dbReference type="NCBI Taxonomy" id="293826"/>
    <lineage>
        <taxon>Bacteria</taxon>
        <taxon>Bacillati</taxon>
        <taxon>Bacillota</taxon>
        <taxon>Clostridia</taxon>
        <taxon>Peptostreptococcales</taxon>
        <taxon>Natronincolaceae</taxon>
        <taxon>Alkaliphilus</taxon>
    </lineage>
</organism>